<keyword evidence="2" id="KW-1185">Reference proteome</keyword>
<reference evidence="1" key="2">
    <citation type="submission" date="2020-09" db="EMBL/GenBank/DDBJ databases">
        <authorList>
            <person name="Sun Q."/>
            <person name="Zhou Y."/>
        </authorList>
    </citation>
    <scope>NUCLEOTIDE SEQUENCE</scope>
    <source>
        <strain evidence="1">CGMCC 1.12195</strain>
    </source>
</reference>
<gene>
    <name evidence="1" type="ORF">GCM10007415_23910</name>
</gene>
<evidence type="ECO:0000313" key="1">
    <source>
        <dbReference type="EMBL" id="GGG89024.1"/>
    </source>
</evidence>
<dbReference type="RefSeq" id="WP_229738719.1">
    <property type="nucleotide sequence ID" value="NZ_BMER01000002.1"/>
</dbReference>
<protein>
    <submittedName>
        <fullName evidence="1">Competence protein ComEA</fullName>
    </submittedName>
</protein>
<name>A0A917HSN2_9SPHI</name>
<dbReference type="InterPro" id="IPR010994">
    <property type="entry name" value="RuvA_2-like"/>
</dbReference>
<dbReference type="PANTHER" id="PTHR21180:SF32">
    <property type="entry name" value="ENDONUCLEASE_EXONUCLEASE_PHOSPHATASE FAMILY DOMAIN-CONTAINING PROTEIN 1"/>
    <property type="match status" value="1"/>
</dbReference>
<dbReference type="EMBL" id="BMER01000002">
    <property type="protein sequence ID" value="GGG89024.1"/>
    <property type="molecule type" value="Genomic_DNA"/>
</dbReference>
<sequence>MYKWFEKYFAFSRRELNGICLLSVFLLMLWLIPRIYALRDNNDGSDLSAQIADIDHFLATVDARRSAVGNKKPVSIPETPMVEVEYFRFDPNGLAVVDWKRLGLSDRQIRMIKNYEAKGGQFRKKEDFKKIYAINEADYARLAAYIDIEEIHAPSPATPGRSSDRDGNAVVEREERSTLFLDLNTADSLELQFLPGIGPVFASRIVRFRDLLGGFHNISQLMDVYGFDSLRFDGVKTQVYVDTGKVKKIAVNSADYDHLRSHPFISHKLANAIVQYRKQHGPYQSLTDLLDIVIMDKRIFRKIVPYLTVSND</sequence>
<dbReference type="GO" id="GO:0015627">
    <property type="term" value="C:type II protein secretion system complex"/>
    <property type="evidence" value="ECO:0007669"/>
    <property type="project" value="TreeGrafter"/>
</dbReference>
<organism evidence="1 2">
    <name type="scientific">Parapedobacter pyrenivorans</name>
    <dbReference type="NCBI Taxonomy" id="1305674"/>
    <lineage>
        <taxon>Bacteria</taxon>
        <taxon>Pseudomonadati</taxon>
        <taxon>Bacteroidota</taxon>
        <taxon>Sphingobacteriia</taxon>
        <taxon>Sphingobacteriales</taxon>
        <taxon>Sphingobacteriaceae</taxon>
        <taxon>Parapedobacter</taxon>
    </lineage>
</organism>
<evidence type="ECO:0000313" key="2">
    <source>
        <dbReference type="Proteomes" id="UP000660862"/>
    </source>
</evidence>
<dbReference type="SUPFAM" id="SSF47781">
    <property type="entry name" value="RuvA domain 2-like"/>
    <property type="match status" value="3"/>
</dbReference>
<comment type="caution">
    <text evidence="1">The sequence shown here is derived from an EMBL/GenBank/DDBJ whole genome shotgun (WGS) entry which is preliminary data.</text>
</comment>
<dbReference type="Proteomes" id="UP000660862">
    <property type="component" value="Unassembled WGS sequence"/>
</dbReference>
<proteinExistence type="predicted"/>
<dbReference type="PANTHER" id="PTHR21180">
    <property type="entry name" value="ENDONUCLEASE/EXONUCLEASE/PHOSPHATASE FAMILY DOMAIN-CONTAINING PROTEIN 1"/>
    <property type="match status" value="1"/>
</dbReference>
<accession>A0A917HSN2</accession>
<dbReference type="AlphaFoldDB" id="A0A917HSN2"/>
<dbReference type="Gene3D" id="1.10.150.280">
    <property type="entry name" value="AF1531-like domain"/>
    <property type="match status" value="2"/>
</dbReference>
<dbReference type="InterPro" id="IPR051675">
    <property type="entry name" value="Endo/Exo/Phosphatase_dom_1"/>
</dbReference>
<dbReference type="Pfam" id="PF12836">
    <property type="entry name" value="HHH_3"/>
    <property type="match status" value="2"/>
</dbReference>
<dbReference type="GO" id="GO:0015628">
    <property type="term" value="P:protein secretion by the type II secretion system"/>
    <property type="evidence" value="ECO:0007669"/>
    <property type="project" value="TreeGrafter"/>
</dbReference>
<reference evidence="1" key="1">
    <citation type="journal article" date="2014" name="Int. J. Syst. Evol. Microbiol.">
        <title>Complete genome sequence of Corynebacterium casei LMG S-19264T (=DSM 44701T), isolated from a smear-ripened cheese.</title>
        <authorList>
            <consortium name="US DOE Joint Genome Institute (JGI-PGF)"/>
            <person name="Walter F."/>
            <person name="Albersmeier A."/>
            <person name="Kalinowski J."/>
            <person name="Ruckert C."/>
        </authorList>
    </citation>
    <scope>NUCLEOTIDE SEQUENCE</scope>
    <source>
        <strain evidence="1">CGMCC 1.12195</strain>
    </source>
</reference>